<reference evidence="2" key="1">
    <citation type="submission" date="2014-09" db="EMBL/GenBank/DDBJ databases">
        <authorList>
            <person name="Gomez-Valero L."/>
        </authorList>
    </citation>
    <scope>NUCLEOTIDE SEQUENCE [LARGE SCALE GENOMIC DNA]</scope>
    <source>
        <strain evidence="2">ATCC700992</strain>
    </source>
</reference>
<keyword evidence="2" id="KW-1185">Reference proteome</keyword>
<name>A0A098G856_9GAMM</name>
<organism evidence="1 2">
    <name type="scientific">Legionella fallonii LLAP-10</name>
    <dbReference type="NCBI Taxonomy" id="1212491"/>
    <lineage>
        <taxon>Bacteria</taxon>
        <taxon>Pseudomonadati</taxon>
        <taxon>Pseudomonadota</taxon>
        <taxon>Gammaproteobacteria</taxon>
        <taxon>Legionellales</taxon>
        <taxon>Legionellaceae</taxon>
        <taxon>Legionella</taxon>
    </lineage>
</organism>
<dbReference type="Proteomes" id="UP000032430">
    <property type="component" value="Chromosome I"/>
</dbReference>
<dbReference type="RefSeq" id="WP_045096935.1">
    <property type="nucleotide sequence ID" value="NZ_LN614827.1"/>
</dbReference>
<dbReference type="EMBL" id="LN614827">
    <property type="protein sequence ID" value="CEG58667.1"/>
    <property type="molecule type" value="Genomic_DNA"/>
</dbReference>
<dbReference type="AlphaFoldDB" id="A0A098G856"/>
<proteinExistence type="predicted"/>
<dbReference type="KEGG" id="lfa:LFA_3336"/>
<sequence>MRLVNIQSSIERGIKEFINIVQRAQCSTYREIIELFAKGVYDKCEVLERLVENRLKTIKTGNMRKNFFSFFNTEQSEVNYLTKLQTFLREKNFPAALKYLDDNARQLRNLPQLSKLLQTYFSTYSYLWSFGNNMLSKRLAHQLNVVDLFKARIDIVVKKKLKFLQNLNDIVTTTSDGLSTMREIIPQYRSLINILARGYARNVLARGYVHPSPITELSDLLLRNIAITCDIFFMDGLVHIIRFLSPWERDKWLTLFAPVTEGLVNNSILKRLFHRSIFDQLGYYDIKRLIQIKSFLENPEMIPEPDNHLYGFESQPLDTDNWSVKNHQTFLNTHAKQAKEFATLELDQMVAKLHLSSNEEFKRSREEITSSHYYMHLYDCMIEKSQNLYRNLYNEELYEPNTSPNPH</sequence>
<protein>
    <submittedName>
        <fullName evidence="1">Uncharacterized protein</fullName>
    </submittedName>
</protein>
<evidence type="ECO:0000313" key="2">
    <source>
        <dbReference type="Proteomes" id="UP000032430"/>
    </source>
</evidence>
<gene>
    <name evidence="1" type="ORF">LFA_3336</name>
</gene>
<evidence type="ECO:0000313" key="1">
    <source>
        <dbReference type="EMBL" id="CEG58667.1"/>
    </source>
</evidence>
<accession>A0A098G856</accession>
<dbReference type="HOGENOM" id="CLU_675773_0_0_6"/>